<reference evidence="2" key="1">
    <citation type="submission" date="2020-02" db="EMBL/GenBank/DDBJ databases">
        <authorList>
            <person name="Meier V. D."/>
        </authorList>
    </citation>
    <scope>NUCLEOTIDE SEQUENCE</scope>
    <source>
        <strain evidence="2">AVDCRST_MAG65</strain>
    </source>
</reference>
<feature type="region of interest" description="Disordered" evidence="1">
    <location>
        <begin position="1"/>
        <end position="149"/>
    </location>
</feature>
<accession>A0A6J4SAC1</accession>
<sequence length="149" mass="16846">EHPAEAPQHALRDHRDRGCRGHRVPRRPDRPARHTLGADRRGSRLPVPVAALARPGGPRAAGDQPVELLPRLRRRAVGRRHRARGRRGSRCDRGSGHRARQRRAEPVQRQPACADRHPRGTRLSGDQRSRRRADARAARPRGRRRSGVL</sequence>
<dbReference type="EMBL" id="CADCVL010000329">
    <property type="protein sequence ID" value="CAA9487367.1"/>
    <property type="molecule type" value="Genomic_DNA"/>
</dbReference>
<gene>
    <name evidence="2" type="ORF">AVDCRST_MAG65-1812</name>
</gene>
<name>A0A6J4SAC1_9ACTN</name>
<feature type="compositionally biased region" description="Low complexity" evidence="1">
    <location>
        <begin position="44"/>
        <end position="62"/>
    </location>
</feature>
<feature type="compositionally biased region" description="Basic residues" evidence="1">
    <location>
        <begin position="138"/>
        <end position="149"/>
    </location>
</feature>
<evidence type="ECO:0000256" key="1">
    <source>
        <dbReference type="SAM" id="MobiDB-lite"/>
    </source>
</evidence>
<protein>
    <submittedName>
        <fullName evidence="2">Uncharacterized protein</fullName>
    </submittedName>
</protein>
<organism evidence="2">
    <name type="scientific">uncultured Solirubrobacteraceae bacterium</name>
    <dbReference type="NCBI Taxonomy" id="1162706"/>
    <lineage>
        <taxon>Bacteria</taxon>
        <taxon>Bacillati</taxon>
        <taxon>Actinomycetota</taxon>
        <taxon>Thermoleophilia</taxon>
        <taxon>Solirubrobacterales</taxon>
        <taxon>Solirubrobacteraceae</taxon>
        <taxon>environmental samples</taxon>
    </lineage>
</organism>
<feature type="compositionally biased region" description="Basic and acidic residues" evidence="1">
    <location>
        <begin position="125"/>
        <end position="137"/>
    </location>
</feature>
<feature type="non-terminal residue" evidence="2">
    <location>
        <position position="149"/>
    </location>
</feature>
<proteinExistence type="predicted"/>
<feature type="compositionally biased region" description="Basic and acidic residues" evidence="1">
    <location>
        <begin position="26"/>
        <end position="42"/>
    </location>
</feature>
<feature type="non-terminal residue" evidence="2">
    <location>
        <position position="1"/>
    </location>
</feature>
<dbReference type="AlphaFoldDB" id="A0A6J4SAC1"/>
<evidence type="ECO:0000313" key="2">
    <source>
        <dbReference type="EMBL" id="CAA9487367.1"/>
    </source>
</evidence>
<feature type="compositionally biased region" description="Basic residues" evidence="1">
    <location>
        <begin position="71"/>
        <end position="88"/>
    </location>
</feature>
<feature type="compositionally biased region" description="Basic and acidic residues" evidence="1">
    <location>
        <begin position="1"/>
        <end position="19"/>
    </location>
</feature>